<dbReference type="Proteomes" id="UP000251617">
    <property type="component" value="Chromosome"/>
</dbReference>
<evidence type="ECO:0000313" key="3">
    <source>
        <dbReference type="Proteomes" id="UP000251617"/>
    </source>
</evidence>
<evidence type="ECO:0000313" key="2">
    <source>
        <dbReference type="EMBL" id="AXA25335.1"/>
    </source>
</evidence>
<keyword evidence="1" id="KW-1133">Transmembrane helix</keyword>
<feature type="transmembrane region" description="Helical" evidence="1">
    <location>
        <begin position="12"/>
        <end position="33"/>
    </location>
</feature>
<protein>
    <submittedName>
        <fullName evidence="2">Uncharacterized protein</fullName>
    </submittedName>
</protein>
<reference evidence="2 3" key="1">
    <citation type="submission" date="2018-06" db="EMBL/GenBank/DDBJ databases">
        <title>The genome of Pseudomonas putida NX-1, a lignin degrader.</title>
        <authorList>
            <person name="Xu Z."/>
        </authorList>
    </citation>
    <scope>NUCLEOTIDE SEQUENCE [LARGE SCALE GENOMIC DNA]</scope>
    <source>
        <strain evidence="2 3">NX-1</strain>
    </source>
</reference>
<feature type="transmembrane region" description="Helical" evidence="1">
    <location>
        <begin position="120"/>
        <end position="142"/>
    </location>
</feature>
<dbReference type="EMBL" id="CP030750">
    <property type="protein sequence ID" value="AXA25335.1"/>
    <property type="molecule type" value="Genomic_DNA"/>
</dbReference>
<dbReference type="AlphaFoldDB" id="A0AAD0L9Q2"/>
<keyword evidence="1" id="KW-0812">Transmembrane</keyword>
<feature type="transmembrane region" description="Helical" evidence="1">
    <location>
        <begin position="45"/>
        <end position="65"/>
    </location>
</feature>
<feature type="transmembrane region" description="Helical" evidence="1">
    <location>
        <begin position="77"/>
        <end position="100"/>
    </location>
</feature>
<name>A0AAD0L9Q2_PSEPU</name>
<proteinExistence type="predicted"/>
<evidence type="ECO:0000256" key="1">
    <source>
        <dbReference type="SAM" id="Phobius"/>
    </source>
</evidence>
<keyword evidence="1" id="KW-0472">Membrane</keyword>
<accession>A0AAD0L9Q2</accession>
<sequence>MKKTSGNWLRALLVTIVAAVIAQVVAILVLIPLVQNMGATSTSLLFVYLVFVGLCSLASGALSFRAPTVGFAHDWKIMSLIASSKLMLLVTVALSVVPLAVEGFKLAGYIKQMPFSLFMYWLSGLSLLVFSVLYHLCAPVAYRYPTFEDLIRREGSARVLRGDAGKILEGLRARQTASEAPGAAPFTSQDEHVLEVLAQGRVIDDAQCYFVMRVHSANANWKVRLVLTLALLIPAYVIPTVTVGKMFAVVDTARQQVHERGGWLCAIYGNVLMLGKDANERAESSCKAH</sequence>
<organism evidence="2 3">
    <name type="scientific">Pseudomonas putida</name>
    <name type="common">Arthrobacter siderocapsulatus</name>
    <dbReference type="NCBI Taxonomy" id="303"/>
    <lineage>
        <taxon>Bacteria</taxon>
        <taxon>Pseudomonadati</taxon>
        <taxon>Pseudomonadota</taxon>
        <taxon>Gammaproteobacteria</taxon>
        <taxon>Pseudomonadales</taxon>
        <taxon>Pseudomonadaceae</taxon>
        <taxon>Pseudomonas</taxon>
    </lineage>
</organism>
<dbReference type="RefSeq" id="WP_063545124.1">
    <property type="nucleotide sequence ID" value="NZ_CP011789.1"/>
</dbReference>
<gene>
    <name evidence="2" type="ORF">C1S65_14840</name>
</gene>